<proteinExistence type="inferred from homology"/>
<evidence type="ECO:0000256" key="1">
    <source>
        <dbReference type="ARBA" id="ARBA00004496"/>
    </source>
</evidence>
<accession>J7G1S9</accession>
<dbReference type="InterPro" id="IPR037447">
    <property type="entry name" value="Ribosomal_eS10"/>
</dbReference>
<geneLocation type="nucleomorph" evidence="7"/>
<name>J7G1S9_9CRYP</name>
<sequence length="95" mass="11265">MIITKQHKKIILTQIFKDGVLVIKKEKNVFDTNEKKIKNIAIIKLMKSLVSKGLITERFCWKFYYFILNDKGIKFLRKYLYIPENVVPLTLPFGN</sequence>
<keyword evidence="4 7" id="KW-0689">Ribosomal protein</keyword>
<organism evidence="7 8">
    <name type="scientific">Chroomonas mesostigmatica CCMP1168</name>
    <dbReference type="NCBI Taxonomy" id="1195612"/>
    <lineage>
        <taxon>Eukaryota</taxon>
        <taxon>Cryptophyceae</taxon>
        <taxon>Pyrenomonadales</taxon>
        <taxon>Chroomonadaceae</taxon>
        <taxon>Chroomonas</taxon>
    </lineage>
</organism>
<evidence type="ECO:0000313" key="8">
    <source>
        <dbReference type="Proteomes" id="UP000243348"/>
    </source>
</evidence>
<comment type="subcellular location">
    <subcellularLocation>
        <location evidence="1">Cytoplasm</location>
    </subcellularLocation>
</comment>
<dbReference type="Pfam" id="PF03501">
    <property type="entry name" value="S10_plectin"/>
    <property type="match status" value="1"/>
</dbReference>
<dbReference type="EMBL" id="CP003681">
    <property type="protein sequence ID" value="AFP65437.1"/>
    <property type="molecule type" value="Genomic_DNA"/>
</dbReference>
<keyword evidence="5" id="KW-0687">Ribonucleoprotein</keyword>
<dbReference type="GO" id="GO:0003735">
    <property type="term" value="F:structural constituent of ribosome"/>
    <property type="evidence" value="ECO:0007669"/>
    <property type="project" value="TreeGrafter"/>
</dbReference>
<dbReference type="AlphaFoldDB" id="J7G1S9"/>
<protein>
    <submittedName>
        <fullName evidence="7">40S ribosomal protein S10B</fullName>
    </submittedName>
</protein>
<gene>
    <name evidence="7" type="primary">rps10B</name>
    <name evidence="7" type="ORF">CMESO_265</name>
</gene>
<feature type="domain" description="Plectin/eS10 N-terminal" evidence="6">
    <location>
        <begin position="3"/>
        <end position="91"/>
    </location>
</feature>
<evidence type="ECO:0000256" key="5">
    <source>
        <dbReference type="ARBA" id="ARBA00023274"/>
    </source>
</evidence>
<keyword evidence="7" id="KW-0542">Nucleomorph</keyword>
<dbReference type="PANTHER" id="PTHR12146">
    <property type="entry name" value="40S RIBOSOMAL PROTEIN S10"/>
    <property type="match status" value="1"/>
</dbReference>
<evidence type="ECO:0000313" key="7">
    <source>
        <dbReference type="EMBL" id="AFP65437.1"/>
    </source>
</evidence>
<dbReference type="GO" id="GO:0022627">
    <property type="term" value="C:cytosolic small ribosomal subunit"/>
    <property type="evidence" value="ECO:0007669"/>
    <property type="project" value="TreeGrafter"/>
</dbReference>
<evidence type="ECO:0000256" key="4">
    <source>
        <dbReference type="ARBA" id="ARBA00022980"/>
    </source>
</evidence>
<keyword evidence="3" id="KW-0963">Cytoplasm</keyword>
<evidence type="ECO:0000259" key="6">
    <source>
        <dbReference type="Pfam" id="PF03501"/>
    </source>
</evidence>
<dbReference type="Proteomes" id="UP000243348">
    <property type="component" value="Nucleomorph 2"/>
</dbReference>
<evidence type="ECO:0000256" key="3">
    <source>
        <dbReference type="ARBA" id="ARBA00022490"/>
    </source>
</evidence>
<evidence type="ECO:0000256" key="2">
    <source>
        <dbReference type="ARBA" id="ARBA00007278"/>
    </source>
</evidence>
<dbReference type="PANTHER" id="PTHR12146:SF0">
    <property type="entry name" value="RIBOSOMAL PROTEIN S10"/>
    <property type="match status" value="1"/>
</dbReference>
<comment type="similarity">
    <text evidence="2">Belongs to the eukaryotic ribosomal protein eS10 family.</text>
</comment>
<dbReference type="InterPro" id="IPR036388">
    <property type="entry name" value="WH-like_DNA-bd_sf"/>
</dbReference>
<dbReference type="Gene3D" id="1.10.10.10">
    <property type="entry name" value="Winged helix-like DNA-binding domain superfamily/Winged helix DNA-binding domain"/>
    <property type="match status" value="1"/>
</dbReference>
<dbReference type="InterPro" id="IPR005326">
    <property type="entry name" value="Plectin_eS10_N"/>
</dbReference>
<reference evidence="7 8" key="1">
    <citation type="journal article" date="2012" name="Genome Biol. Evol.">
        <title>Nucleomorph genome sequence of the cryptophyte alga Chroomonas mesostigmatica CCMP1168 reveals lineage-specific gene loss and genome complexity.</title>
        <authorList>
            <person name="Moore C.E."/>
            <person name="Curtis B."/>
            <person name="Mills T."/>
            <person name="Tanifuji G."/>
            <person name="Archibald J.M."/>
        </authorList>
    </citation>
    <scope>NUCLEOTIDE SEQUENCE [LARGE SCALE GENOMIC DNA]</scope>
    <source>
        <strain evidence="7 8">CCMP1168</strain>
    </source>
</reference>
<dbReference type="GO" id="GO:0003723">
    <property type="term" value="F:RNA binding"/>
    <property type="evidence" value="ECO:0007669"/>
    <property type="project" value="TreeGrafter"/>
</dbReference>